<feature type="binding site" evidence="7 8">
    <location>
        <position position="110"/>
    </location>
    <ligand>
        <name>S-adenosyl-L-methionine</name>
        <dbReference type="ChEBI" id="CHEBI:59789"/>
    </ligand>
</feature>
<dbReference type="EMBL" id="CP045725">
    <property type="protein sequence ID" value="QGF25184.1"/>
    <property type="molecule type" value="Genomic_DNA"/>
</dbReference>
<feature type="binding site" evidence="7 8">
    <location>
        <position position="59"/>
    </location>
    <ligand>
        <name>S-adenosyl-L-methionine</name>
        <dbReference type="ChEBI" id="CHEBI:59789"/>
    </ligand>
</feature>
<organism evidence="10 11">
    <name type="scientific">Raineyella fluvialis</name>
    <dbReference type="NCBI Taxonomy" id="2662261"/>
    <lineage>
        <taxon>Bacteria</taxon>
        <taxon>Bacillati</taxon>
        <taxon>Actinomycetota</taxon>
        <taxon>Actinomycetes</taxon>
        <taxon>Propionibacteriales</taxon>
        <taxon>Propionibacteriaceae</taxon>
        <taxon>Raineyella</taxon>
    </lineage>
</organism>
<accession>A0A5Q2FHZ5</accession>
<keyword evidence="5 7" id="KW-0949">S-adenosyl-L-methionine</keyword>
<feature type="binding site" evidence="7 8">
    <location>
        <position position="80"/>
    </location>
    <ligand>
        <name>S-adenosyl-L-methionine</name>
        <dbReference type="ChEBI" id="CHEBI:59789"/>
    </ligand>
</feature>
<comment type="catalytic activity">
    <reaction evidence="7">
        <text>adenosine(1518)/adenosine(1519) in 16S rRNA + 4 S-adenosyl-L-methionine = N(6)-dimethyladenosine(1518)/N(6)-dimethyladenosine(1519) in 16S rRNA + 4 S-adenosyl-L-homocysteine + 4 H(+)</text>
        <dbReference type="Rhea" id="RHEA:19609"/>
        <dbReference type="Rhea" id="RHEA-COMP:10232"/>
        <dbReference type="Rhea" id="RHEA-COMP:10233"/>
        <dbReference type="ChEBI" id="CHEBI:15378"/>
        <dbReference type="ChEBI" id="CHEBI:57856"/>
        <dbReference type="ChEBI" id="CHEBI:59789"/>
        <dbReference type="ChEBI" id="CHEBI:74411"/>
        <dbReference type="ChEBI" id="CHEBI:74493"/>
        <dbReference type="EC" id="2.1.1.182"/>
    </reaction>
</comment>
<dbReference type="Proteomes" id="UP000386847">
    <property type="component" value="Chromosome"/>
</dbReference>
<dbReference type="InterPro" id="IPR029063">
    <property type="entry name" value="SAM-dependent_MTases_sf"/>
</dbReference>
<evidence type="ECO:0000256" key="1">
    <source>
        <dbReference type="ARBA" id="ARBA00022490"/>
    </source>
</evidence>
<keyword evidence="11" id="KW-1185">Reference proteome</keyword>
<dbReference type="InterPro" id="IPR020596">
    <property type="entry name" value="rRNA_Ade_Mease_Trfase_CS"/>
</dbReference>
<dbReference type="PANTHER" id="PTHR11727:SF7">
    <property type="entry name" value="DIMETHYLADENOSINE TRANSFERASE-RELATED"/>
    <property type="match status" value="1"/>
</dbReference>
<comment type="function">
    <text evidence="7">Specifically dimethylates two adjacent adenosines (A1518 and A1519) in the loop of a conserved hairpin near the 3'-end of 16S rRNA in the 30S particle. May play a critical role in biogenesis of 30S subunits.</text>
</comment>
<feature type="domain" description="Ribosomal RNA adenine methylase transferase N-terminal" evidence="9">
    <location>
        <begin position="39"/>
        <end position="213"/>
    </location>
</feature>
<feature type="binding site" evidence="7 8">
    <location>
        <position position="34"/>
    </location>
    <ligand>
        <name>S-adenosyl-L-methionine</name>
        <dbReference type="ChEBI" id="CHEBI:59789"/>
    </ligand>
</feature>
<dbReference type="AlphaFoldDB" id="A0A5Q2FHZ5"/>
<dbReference type="KEGG" id="rain:Rai3103_10625"/>
<dbReference type="PROSITE" id="PS51689">
    <property type="entry name" value="SAM_RNA_A_N6_MT"/>
    <property type="match status" value="1"/>
</dbReference>
<sequence>MPRTGPALLDPSTVRALAAELDLRPTKTKGQNFVTDANTVRRIVALAALEPEDRVVEVGPGLGSLTLGLLEAAGSVTAIEIDELLAGRLPRTVAERAPDQADRFTLVVGDALAVTALPGEPPTALVANLPYNVSVPVILHLLALFPSIERGLVMVQSEVADRLVAGPGSRTYGVPSAKVAWYAEATRVGNVPPTVFWPVPNVDSGLVRITRRSTPQTTATREQVFAVIDAAFSQRRKMLRSALAGMFGSSAAAVEALQAAGLDPTSRGETLTVNDFAAIAERVPRHG</sequence>
<protein>
    <recommendedName>
        <fullName evidence="7">Ribosomal RNA small subunit methyltransferase A</fullName>
        <ecNumber evidence="7">2.1.1.182</ecNumber>
    </recommendedName>
    <alternativeName>
        <fullName evidence="7">16S rRNA (adenine(1518)-N(6)/adenine(1519)-N(6))-dimethyltransferase</fullName>
    </alternativeName>
    <alternativeName>
        <fullName evidence="7">16S rRNA dimethyladenosine transferase</fullName>
    </alternativeName>
    <alternativeName>
        <fullName evidence="7">16S rRNA dimethylase</fullName>
    </alternativeName>
    <alternativeName>
        <fullName evidence="7">S-adenosylmethionine-6-N', N'-adenosyl(rRNA) dimethyltransferase</fullName>
    </alternativeName>
</protein>
<evidence type="ECO:0000313" key="11">
    <source>
        <dbReference type="Proteomes" id="UP000386847"/>
    </source>
</evidence>
<dbReference type="Gene3D" id="1.10.8.100">
    <property type="entry name" value="Ribosomal RNA adenine dimethylase-like, domain 2"/>
    <property type="match status" value="1"/>
</dbReference>
<dbReference type="HAMAP" id="MF_00607">
    <property type="entry name" value="16SrRNA_methyltr_A"/>
    <property type="match status" value="1"/>
</dbReference>
<keyword evidence="6 7" id="KW-0694">RNA-binding</keyword>
<comment type="similarity">
    <text evidence="7">Belongs to the class I-like SAM-binding methyltransferase superfamily. rRNA adenine N(6)-methyltransferase family. RsmA subfamily.</text>
</comment>
<evidence type="ECO:0000256" key="5">
    <source>
        <dbReference type="ARBA" id="ARBA00022691"/>
    </source>
</evidence>
<keyword evidence="1 7" id="KW-0963">Cytoplasm</keyword>
<dbReference type="FunFam" id="1.10.8.100:FF:000003">
    <property type="entry name" value="Ribosomal RNA small subunit methyltransferase A"/>
    <property type="match status" value="1"/>
</dbReference>
<evidence type="ECO:0000256" key="8">
    <source>
        <dbReference type="PROSITE-ProRule" id="PRU01026"/>
    </source>
</evidence>
<dbReference type="InterPro" id="IPR011530">
    <property type="entry name" value="rRNA_adenine_dimethylase"/>
</dbReference>
<evidence type="ECO:0000259" key="9">
    <source>
        <dbReference type="SMART" id="SM00650"/>
    </source>
</evidence>
<evidence type="ECO:0000256" key="2">
    <source>
        <dbReference type="ARBA" id="ARBA00022552"/>
    </source>
</evidence>
<dbReference type="GO" id="GO:0052908">
    <property type="term" value="F:16S rRNA (adenine(1518)-N(6)/adenine(1519)-N(6))-dimethyltransferase activity"/>
    <property type="evidence" value="ECO:0007669"/>
    <property type="project" value="UniProtKB-EC"/>
</dbReference>
<dbReference type="EC" id="2.1.1.182" evidence="7"/>
<reference evidence="10 11" key="1">
    <citation type="submission" date="2019-10" db="EMBL/GenBank/DDBJ databases">
        <title>Genomic analysis of Raineyella sp. CBA3103.</title>
        <authorList>
            <person name="Roh S.W."/>
        </authorList>
    </citation>
    <scope>NUCLEOTIDE SEQUENCE [LARGE SCALE GENOMIC DNA]</scope>
    <source>
        <strain evidence="10 11">CBA3103</strain>
    </source>
</reference>
<keyword evidence="3 7" id="KW-0489">Methyltransferase</keyword>
<feature type="binding site" evidence="7 8">
    <location>
        <position position="32"/>
    </location>
    <ligand>
        <name>S-adenosyl-L-methionine</name>
        <dbReference type="ChEBI" id="CHEBI:59789"/>
    </ligand>
</feature>
<dbReference type="GO" id="GO:0003723">
    <property type="term" value="F:RNA binding"/>
    <property type="evidence" value="ECO:0007669"/>
    <property type="project" value="UniProtKB-UniRule"/>
</dbReference>
<dbReference type="GO" id="GO:0005829">
    <property type="term" value="C:cytosol"/>
    <property type="evidence" value="ECO:0007669"/>
    <property type="project" value="TreeGrafter"/>
</dbReference>
<name>A0A5Q2FHZ5_9ACTN</name>
<comment type="subcellular location">
    <subcellularLocation>
        <location evidence="7">Cytoplasm</location>
    </subcellularLocation>
</comment>
<keyword evidence="4 7" id="KW-0808">Transferase</keyword>
<dbReference type="InterPro" id="IPR020598">
    <property type="entry name" value="rRNA_Ade_methylase_Trfase_N"/>
</dbReference>
<evidence type="ECO:0000313" key="10">
    <source>
        <dbReference type="EMBL" id="QGF25184.1"/>
    </source>
</evidence>
<dbReference type="PANTHER" id="PTHR11727">
    <property type="entry name" value="DIMETHYLADENOSINE TRANSFERASE"/>
    <property type="match status" value="1"/>
</dbReference>
<dbReference type="FunFam" id="3.40.50.150:FF:000023">
    <property type="entry name" value="Ribosomal RNA small subunit methyltransferase A"/>
    <property type="match status" value="1"/>
</dbReference>
<dbReference type="InterPro" id="IPR023165">
    <property type="entry name" value="rRNA_Ade_diMease-like_C"/>
</dbReference>
<evidence type="ECO:0000256" key="4">
    <source>
        <dbReference type="ARBA" id="ARBA00022679"/>
    </source>
</evidence>
<dbReference type="SMART" id="SM00650">
    <property type="entry name" value="rADc"/>
    <property type="match status" value="1"/>
</dbReference>
<evidence type="ECO:0000256" key="7">
    <source>
        <dbReference type="HAMAP-Rule" id="MF_00607"/>
    </source>
</evidence>
<feature type="binding site" evidence="7 8">
    <location>
        <position position="128"/>
    </location>
    <ligand>
        <name>S-adenosyl-L-methionine</name>
        <dbReference type="ChEBI" id="CHEBI:59789"/>
    </ligand>
</feature>
<dbReference type="Pfam" id="PF00398">
    <property type="entry name" value="RrnaAD"/>
    <property type="match status" value="1"/>
</dbReference>
<dbReference type="RefSeq" id="WP_153573709.1">
    <property type="nucleotide sequence ID" value="NZ_CP045725.1"/>
</dbReference>
<gene>
    <name evidence="7 10" type="primary">rsmA</name>
    <name evidence="7" type="synonym">ksgA</name>
    <name evidence="10" type="ORF">Rai3103_10625</name>
</gene>
<dbReference type="PROSITE" id="PS01131">
    <property type="entry name" value="RRNA_A_DIMETH"/>
    <property type="match status" value="1"/>
</dbReference>
<dbReference type="InterPro" id="IPR001737">
    <property type="entry name" value="KsgA/Erm"/>
</dbReference>
<evidence type="ECO:0000256" key="6">
    <source>
        <dbReference type="ARBA" id="ARBA00022884"/>
    </source>
</evidence>
<dbReference type="SUPFAM" id="SSF53335">
    <property type="entry name" value="S-adenosyl-L-methionine-dependent methyltransferases"/>
    <property type="match status" value="1"/>
</dbReference>
<keyword evidence="2 7" id="KW-0698">rRNA processing</keyword>
<proteinExistence type="inferred from homology"/>
<dbReference type="Gene3D" id="3.40.50.150">
    <property type="entry name" value="Vaccinia Virus protein VP39"/>
    <property type="match status" value="1"/>
</dbReference>
<evidence type="ECO:0000256" key="3">
    <source>
        <dbReference type="ARBA" id="ARBA00022603"/>
    </source>
</evidence>
<dbReference type="NCBIfam" id="TIGR00755">
    <property type="entry name" value="ksgA"/>
    <property type="match status" value="1"/>
</dbReference>